<evidence type="ECO:0000313" key="1">
    <source>
        <dbReference type="EMBL" id="RZC52996.1"/>
    </source>
</evidence>
<dbReference type="Proteomes" id="UP000316621">
    <property type="component" value="Chromosome 3"/>
</dbReference>
<proteinExistence type="predicted"/>
<protein>
    <submittedName>
        <fullName evidence="1">Uncharacterized protein</fullName>
    </submittedName>
</protein>
<sequence length="167" mass="19909">MEECVSDFGCRDEIEDYIFDTKRSWYPFFEKKEEEEPQRKRRRSSAFNLQDYTLLRRKRDKKKYIQKIREEYLVLDEKCKREASRVMQFSDYLNIRSTKLDIPRYRLKLATLISRLSSLIRIHPQNQAVGGPTISKCLIGPRGKVIQIRVQVFWKCDQKGAVHNGGD</sequence>
<dbReference type="EMBL" id="CM010717">
    <property type="protein sequence ID" value="RZC52996.1"/>
    <property type="molecule type" value="Genomic_DNA"/>
</dbReference>
<organism evidence="1 2">
    <name type="scientific">Papaver somniferum</name>
    <name type="common">Opium poppy</name>
    <dbReference type="NCBI Taxonomy" id="3469"/>
    <lineage>
        <taxon>Eukaryota</taxon>
        <taxon>Viridiplantae</taxon>
        <taxon>Streptophyta</taxon>
        <taxon>Embryophyta</taxon>
        <taxon>Tracheophyta</taxon>
        <taxon>Spermatophyta</taxon>
        <taxon>Magnoliopsida</taxon>
        <taxon>Ranunculales</taxon>
        <taxon>Papaveraceae</taxon>
        <taxon>Papaveroideae</taxon>
        <taxon>Papaver</taxon>
    </lineage>
</organism>
<gene>
    <name evidence="1" type="ORF">C5167_011853</name>
</gene>
<keyword evidence="2" id="KW-1185">Reference proteome</keyword>
<name>A0A4Y7IXV9_PAPSO</name>
<dbReference type="AlphaFoldDB" id="A0A4Y7IXV9"/>
<feature type="non-terminal residue" evidence="1">
    <location>
        <position position="167"/>
    </location>
</feature>
<reference evidence="1 2" key="1">
    <citation type="journal article" date="2018" name="Science">
        <title>The opium poppy genome and morphinan production.</title>
        <authorList>
            <person name="Guo L."/>
            <person name="Winzer T."/>
            <person name="Yang X."/>
            <person name="Li Y."/>
            <person name="Ning Z."/>
            <person name="He Z."/>
            <person name="Teodor R."/>
            <person name="Lu Y."/>
            <person name="Bowser T.A."/>
            <person name="Graham I.A."/>
            <person name="Ye K."/>
        </authorList>
    </citation>
    <scope>NUCLEOTIDE SEQUENCE [LARGE SCALE GENOMIC DNA]</scope>
    <source>
        <strain evidence="2">cv. HN1</strain>
        <tissue evidence="1">Leaves</tissue>
    </source>
</reference>
<accession>A0A4Y7IXV9</accession>
<dbReference type="Gramene" id="RZC52996">
    <property type="protein sequence ID" value="RZC52996"/>
    <property type="gene ID" value="C5167_011853"/>
</dbReference>
<evidence type="ECO:0000313" key="2">
    <source>
        <dbReference type="Proteomes" id="UP000316621"/>
    </source>
</evidence>